<evidence type="ECO:0000256" key="1">
    <source>
        <dbReference type="SAM" id="Phobius"/>
    </source>
</evidence>
<proteinExistence type="predicted"/>
<gene>
    <name evidence="2" type="primary">traL</name>
    <name evidence="2" type="ORF">MNODULE_18945</name>
</gene>
<dbReference type="InterPro" id="IPR009838">
    <property type="entry name" value="T4SS_TraL"/>
</dbReference>
<reference evidence="2 3" key="1">
    <citation type="journal article" date="2020" name="Nature">
        <title>Bacterial chemolithoautotrophy via manganese oxidation.</title>
        <authorList>
            <person name="Yu H."/>
            <person name="Leadbetter J.R."/>
        </authorList>
    </citation>
    <scope>NUCLEOTIDE SEQUENCE [LARGE SCALE GENOMIC DNA]</scope>
    <source>
        <strain evidence="2 3">Mn-1</strain>
    </source>
</reference>
<dbReference type="GO" id="GO:0019867">
    <property type="term" value="C:outer membrane"/>
    <property type="evidence" value="ECO:0007669"/>
    <property type="project" value="InterPro"/>
</dbReference>
<dbReference type="AlphaFoldDB" id="A0A7X6DT87"/>
<keyword evidence="3" id="KW-1185">Reference proteome</keyword>
<dbReference type="RefSeq" id="WP_168062769.1">
    <property type="nucleotide sequence ID" value="NZ_VTOW01000004.1"/>
</dbReference>
<evidence type="ECO:0000313" key="2">
    <source>
        <dbReference type="EMBL" id="NKE72832.1"/>
    </source>
</evidence>
<name>A0A7X6DT87_9BACT</name>
<keyword evidence="1" id="KW-0812">Transmembrane</keyword>
<feature type="transmembrane region" description="Helical" evidence="1">
    <location>
        <begin position="23"/>
        <end position="48"/>
    </location>
</feature>
<comment type="caution">
    <text evidence="2">The sequence shown here is derived from an EMBL/GenBank/DDBJ whole genome shotgun (WGS) entry which is preliminary data.</text>
</comment>
<organism evidence="2 3">
    <name type="scientific">Candidatus Manganitrophus noduliformans</name>
    <dbReference type="NCBI Taxonomy" id="2606439"/>
    <lineage>
        <taxon>Bacteria</taxon>
        <taxon>Pseudomonadati</taxon>
        <taxon>Nitrospirota</taxon>
        <taxon>Nitrospiria</taxon>
        <taxon>Candidatus Troglogloeales</taxon>
        <taxon>Candidatus Manganitrophaceae</taxon>
        <taxon>Candidatus Manganitrophus</taxon>
    </lineage>
</organism>
<dbReference type="Proteomes" id="UP000534783">
    <property type="component" value="Unassembled WGS sequence"/>
</dbReference>
<dbReference type="NCBIfam" id="TIGR02762">
    <property type="entry name" value="TraL_TIGR"/>
    <property type="match status" value="1"/>
</dbReference>
<evidence type="ECO:0000313" key="3">
    <source>
        <dbReference type="Proteomes" id="UP000534783"/>
    </source>
</evidence>
<dbReference type="Pfam" id="PF07178">
    <property type="entry name" value="TraL"/>
    <property type="match status" value="1"/>
</dbReference>
<keyword evidence="1" id="KW-1133">Transmembrane helix</keyword>
<dbReference type="EMBL" id="VTOW01000004">
    <property type="protein sequence ID" value="NKE72832.1"/>
    <property type="molecule type" value="Genomic_DNA"/>
</dbReference>
<accession>A0A7X6DT87</accession>
<protein>
    <submittedName>
        <fullName evidence="2">Type IV conjugative transfer system protein TraL</fullName>
    </submittedName>
</protein>
<keyword evidence="1" id="KW-0472">Membrane</keyword>
<sequence length="88" mass="9934">METQIPRYIDDPSQFLFWDLDEALIMIGSFCFGILLGYPFWGGVAGLVSGRALRKLRSGKAEGYFWHALYRAGIVKGSPPGYIREMVE</sequence>